<dbReference type="InterPro" id="IPR007867">
    <property type="entry name" value="GMC_OxRtase_C"/>
</dbReference>
<evidence type="ECO:0000256" key="4">
    <source>
        <dbReference type="ARBA" id="ARBA00023002"/>
    </source>
</evidence>
<name>A0ABT0E366_9GAMM</name>
<keyword evidence="3" id="KW-0274">FAD</keyword>
<reference evidence="8" key="1">
    <citation type="submission" date="2022-04" db="EMBL/GenBank/DDBJ databases">
        <title>Alcanivorax sp. CY1518 draft genome sequence.</title>
        <authorList>
            <person name="Zhao G."/>
            <person name="An M."/>
        </authorList>
    </citation>
    <scope>NUCLEOTIDE SEQUENCE</scope>
    <source>
        <strain evidence="8">CY1518</strain>
    </source>
</reference>
<dbReference type="Pfam" id="PF00890">
    <property type="entry name" value="FAD_binding_2"/>
    <property type="match status" value="1"/>
</dbReference>
<comment type="caution">
    <text evidence="8">The sequence shown here is derived from an EMBL/GenBank/DDBJ whole genome shotgun (WGS) entry which is preliminary data.</text>
</comment>
<dbReference type="PIRSF" id="PIRSF000137">
    <property type="entry name" value="Alcohol_oxidase"/>
    <property type="match status" value="1"/>
</dbReference>
<dbReference type="Proteomes" id="UP001165524">
    <property type="component" value="Unassembled WGS sequence"/>
</dbReference>
<proteinExistence type="inferred from homology"/>
<dbReference type="PANTHER" id="PTHR46056:SF12">
    <property type="entry name" value="LONG-CHAIN-ALCOHOL OXIDASE"/>
    <property type="match status" value="1"/>
</dbReference>
<evidence type="ECO:0000259" key="7">
    <source>
        <dbReference type="Pfam" id="PF05199"/>
    </source>
</evidence>
<dbReference type="Pfam" id="PF05199">
    <property type="entry name" value="GMC_oxred_C"/>
    <property type="match status" value="1"/>
</dbReference>
<dbReference type="InterPro" id="IPR003953">
    <property type="entry name" value="FAD-dep_OxRdtase_2_FAD-bd"/>
</dbReference>
<organism evidence="8 9">
    <name type="scientific">Alcanivorax quisquiliarum</name>
    <dbReference type="NCBI Taxonomy" id="2933565"/>
    <lineage>
        <taxon>Bacteria</taxon>
        <taxon>Pseudomonadati</taxon>
        <taxon>Pseudomonadota</taxon>
        <taxon>Gammaproteobacteria</taxon>
        <taxon>Oceanospirillales</taxon>
        <taxon>Alcanivoracaceae</taxon>
        <taxon>Alcanivorax</taxon>
    </lineage>
</organism>
<dbReference type="InterPro" id="IPR012132">
    <property type="entry name" value="GMC_OxRdtase"/>
</dbReference>
<keyword evidence="2" id="KW-0285">Flavoprotein</keyword>
<evidence type="ECO:0000313" key="9">
    <source>
        <dbReference type="Proteomes" id="UP001165524"/>
    </source>
</evidence>
<sequence>MTIQINQGLPVVQASDVRQAAPGGQLSLRADVVVVGSGAGGAVAAYELARQGLDVIVLEAGPYIPSTAFTEDFADSLETLYEEHGSQTNKDGDLLILQGRCVGGSTVVNGCVAFRTPDFILDEWRRDFGLNDMTPDVLTPYFERVEKHLSISTNGPHEIARHSQVIKAGAEKLGWSAKPFQRNVKQCALTGHCLSGCKTDRKQSMLVTYLPWAAAHGARIHSDTRVTRLLSKNARVTGIEGEVVDRHGEKVADIRVEAPRVVLAAGAVQTPVLLQRSELGNDQVGRNFACHPSFYVGARYPQPIHPWRGALLGMYVDQFMRPEDGGFVLEVGGLGVAEMCMISEPGTGQPYVEFMENARYNAGIVTLIHDHNVGEVRWRGDHKTIDYRLSKKDFPAMMLSLKAAIRLHLASGAEEVFLPTTERLAVRDAAEIDAAVGRIANQPHALRMVSYHPQGSCRMGADPANSAVDASGRLHGTEDVYVADASLLPTSLIVNPQVTVYALANYVADRMLENPRNRP</sequence>
<dbReference type="Gene3D" id="3.50.50.60">
    <property type="entry name" value="FAD/NAD(P)-binding domain"/>
    <property type="match status" value="2"/>
</dbReference>
<accession>A0ABT0E366</accession>
<protein>
    <submittedName>
        <fullName evidence="8">GMC family oxidoreductase</fullName>
    </submittedName>
</protein>
<gene>
    <name evidence="8" type="ORF">MU846_00800</name>
</gene>
<comment type="similarity">
    <text evidence="1">Belongs to the GMC oxidoreductase family.</text>
</comment>
<evidence type="ECO:0000259" key="6">
    <source>
        <dbReference type="Pfam" id="PF00890"/>
    </source>
</evidence>
<evidence type="ECO:0000256" key="2">
    <source>
        <dbReference type="ARBA" id="ARBA00022630"/>
    </source>
</evidence>
<keyword evidence="9" id="KW-1185">Reference proteome</keyword>
<dbReference type="EMBL" id="JALKII010000001">
    <property type="protein sequence ID" value="MCK0536246.1"/>
    <property type="molecule type" value="Genomic_DNA"/>
</dbReference>
<feature type="domain" description="Glucose-methanol-choline oxidoreductase N-terminal" evidence="5">
    <location>
        <begin position="78"/>
        <end position="292"/>
    </location>
</feature>
<keyword evidence="4" id="KW-0560">Oxidoreductase</keyword>
<dbReference type="SUPFAM" id="SSF51905">
    <property type="entry name" value="FAD/NAD(P)-binding domain"/>
    <property type="match status" value="1"/>
</dbReference>
<dbReference type="Pfam" id="PF00732">
    <property type="entry name" value="GMC_oxred_N"/>
    <property type="match status" value="1"/>
</dbReference>
<dbReference type="PANTHER" id="PTHR46056">
    <property type="entry name" value="LONG-CHAIN-ALCOHOL OXIDASE"/>
    <property type="match status" value="1"/>
</dbReference>
<evidence type="ECO:0000256" key="3">
    <source>
        <dbReference type="ARBA" id="ARBA00022827"/>
    </source>
</evidence>
<feature type="domain" description="Glucose-methanol-choline oxidoreductase C-terminal" evidence="7">
    <location>
        <begin position="374"/>
        <end position="504"/>
    </location>
</feature>
<dbReference type="RefSeq" id="WP_246947291.1">
    <property type="nucleotide sequence ID" value="NZ_JALKII010000001.1"/>
</dbReference>
<evidence type="ECO:0000256" key="1">
    <source>
        <dbReference type="ARBA" id="ARBA00010790"/>
    </source>
</evidence>
<dbReference type="InterPro" id="IPR000172">
    <property type="entry name" value="GMC_OxRdtase_N"/>
</dbReference>
<feature type="domain" description="FAD-dependent oxidoreductase 2 FAD-binding" evidence="6">
    <location>
        <begin position="31"/>
        <end position="67"/>
    </location>
</feature>
<evidence type="ECO:0000259" key="5">
    <source>
        <dbReference type="Pfam" id="PF00732"/>
    </source>
</evidence>
<dbReference type="InterPro" id="IPR036188">
    <property type="entry name" value="FAD/NAD-bd_sf"/>
</dbReference>
<evidence type="ECO:0000313" key="8">
    <source>
        <dbReference type="EMBL" id="MCK0536246.1"/>
    </source>
</evidence>